<name>A0A4Y7JHD5_PAPSO</name>
<sequence>MGQLKLQGSNVIISVDGMYDMQSLILSSPIHEFPSSHVDYCQSIVFGSKEYTSMGFFQWTG</sequence>
<proteinExistence type="predicted"/>
<keyword evidence="2" id="KW-1185">Reference proteome</keyword>
<dbReference type="AlphaFoldDB" id="A0A4Y7JHD5"/>
<dbReference type="EMBL" id="CM010718">
    <property type="protein sequence ID" value="RZC59065.1"/>
    <property type="molecule type" value="Genomic_DNA"/>
</dbReference>
<accession>A0A4Y7JHD5</accession>
<reference evidence="1 2" key="1">
    <citation type="journal article" date="2018" name="Science">
        <title>The opium poppy genome and morphinan production.</title>
        <authorList>
            <person name="Guo L."/>
            <person name="Winzer T."/>
            <person name="Yang X."/>
            <person name="Li Y."/>
            <person name="Ning Z."/>
            <person name="He Z."/>
            <person name="Teodor R."/>
            <person name="Lu Y."/>
            <person name="Bowser T.A."/>
            <person name="Graham I.A."/>
            <person name="Ye K."/>
        </authorList>
    </citation>
    <scope>NUCLEOTIDE SEQUENCE [LARGE SCALE GENOMIC DNA]</scope>
    <source>
        <strain evidence="2">cv. HN1</strain>
        <tissue evidence="1">Leaves</tissue>
    </source>
</reference>
<gene>
    <name evidence="1" type="ORF">C5167_006364</name>
</gene>
<organism evidence="1 2">
    <name type="scientific">Papaver somniferum</name>
    <name type="common">Opium poppy</name>
    <dbReference type="NCBI Taxonomy" id="3469"/>
    <lineage>
        <taxon>Eukaryota</taxon>
        <taxon>Viridiplantae</taxon>
        <taxon>Streptophyta</taxon>
        <taxon>Embryophyta</taxon>
        <taxon>Tracheophyta</taxon>
        <taxon>Spermatophyta</taxon>
        <taxon>Magnoliopsida</taxon>
        <taxon>Ranunculales</taxon>
        <taxon>Papaveraceae</taxon>
        <taxon>Papaveroideae</taxon>
        <taxon>Papaver</taxon>
    </lineage>
</organism>
<dbReference type="Gramene" id="RZC59065">
    <property type="protein sequence ID" value="RZC59065"/>
    <property type="gene ID" value="C5167_006364"/>
</dbReference>
<evidence type="ECO:0000313" key="2">
    <source>
        <dbReference type="Proteomes" id="UP000316621"/>
    </source>
</evidence>
<evidence type="ECO:0000313" key="1">
    <source>
        <dbReference type="EMBL" id="RZC59065.1"/>
    </source>
</evidence>
<protein>
    <submittedName>
        <fullName evidence="1">Uncharacterized protein</fullName>
    </submittedName>
</protein>
<dbReference type="Proteomes" id="UP000316621">
    <property type="component" value="Chromosome 4"/>
</dbReference>